<dbReference type="InterPro" id="IPR029058">
    <property type="entry name" value="AB_hydrolase_fold"/>
</dbReference>
<dbReference type="InterPro" id="IPR050471">
    <property type="entry name" value="AB_hydrolase"/>
</dbReference>
<name>A0ABY7QV52_9FIRM</name>
<reference evidence="2 3" key="1">
    <citation type="submission" date="2023-01" db="EMBL/GenBank/DDBJ databases">
        <authorList>
            <person name="Lee S.H."/>
            <person name="Jung H.S."/>
            <person name="Yun J.U."/>
        </authorList>
    </citation>
    <scope>NUCLEOTIDE SEQUENCE [LARGE SCALE GENOMIC DNA]</scope>
    <source>
        <strain evidence="2 3">CBA3646</strain>
    </source>
</reference>
<dbReference type="PANTHER" id="PTHR43433">
    <property type="entry name" value="HYDROLASE, ALPHA/BETA FOLD FAMILY PROTEIN"/>
    <property type="match status" value="1"/>
</dbReference>
<dbReference type="EMBL" id="CP115667">
    <property type="protein sequence ID" value="WBW49964.1"/>
    <property type="molecule type" value="Genomic_DNA"/>
</dbReference>
<dbReference type="RefSeq" id="WP_271191495.1">
    <property type="nucleotide sequence ID" value="NZ_CP115667.1"/>
</dbReference>
<dbReference type="Pfam" id="PF00561">
    <property type="entry name" value="Abhydrolase_1"/>
    <property type="match status" value="1"/>
</dbReference>
<keyword evidence="2" id="KW-0378">Hydrolase</keyword>
<gene>
    <name evidence="2" type="ORF">O6R05_08155</name>
</gene>
<dbReference type="InterPro" id="IPR000073">
    <property type="entry name" value="AB_hydrolase_1"/>
</dbReference>
<evidence type="ECO:0000313" key="2">
    <source>
        <dbReference type="EMBL" id="WBW49964.1"/>
    </source>
</evidence>
<dbReference type="GO" id="GO:0016787">
    <property type="term" value="F:hydrolase activity"/>
    <property type="evidence" value="ECO:0007669"/>
    <property type="project" value="UniProtKB-KW"/>
</dbReference>
<protein>
    <submittedName>
        <fullName evidence="2">Alpha/beta hydrolase</fullName>
    </submittedName>
</protein>
<dbReference type="Proteomes" id="UP001210339">
    <property type="component" value="Chromosome"/>
</dbReference>
<keyword evidence="3" id="KW-1185">Reference proteome</keyword>
<organism evidence="2 3">
    <name type="scientific">Peptoniphilus equinus</name>
    <dbReference type="NCBI Taxonomy" id="3016343"/>
    <lineage>
        <taxon>Bacteria</taxon>
        <taxon>Bacillati</taxon>
        <taxon>Bacillota</taxon>
        <taxon>Tissierellia</taxon>
        <taxon>Tissierellales</taxon>
        <taxon>Peptoniphilaceae</taxon>
        <taxon>Peptoniphilus</taxon>
    </lineage>
</organism>
<dbReference type="PRINTS" id="PR00111">
    <property type="entry name" value="ABHYDROLASE"/>
</dbReference>
<feature type="domain" description="AB hydrolase-1" evidence="1">
    <location>
        <begin position="21"/>
        <end position="253"/>
    </location>
</feature>
<dbReference type="SUPFAM" id="SSF53474">
    <property type="entry name" value="alpha/beta-Hydrolases"/>
    <property type="match status" value="1"/>
</dbReference>
<evidence type="ECO:0000313" key="3">
    <source>
        <dbReference type="Proteomes" id="UP001210339"/>
    </source>
</evidence>
<proteinExistence type="predicted"/>
<evidence type="ECO:0000259" key="1">
    <source>
        <dbReference type="Pfam" id="PF00561"/>
    </source>
</evidence>
<accession>A0ABY7QV52</accession>
<dbReference type="Gene3D" id="3.40.50.1820">
    <property type="entry name" value="alpha/beta hydrolase"/>
    <property type="match status" value="1"/>
</dbReference>
<dbReference type="PANTHER" id="PTHR43433:SF5">
    <property type="entry name" value="AB HYDROLASE-1 DOMAIN-CONTAINING PROTEIN"/>
    <property type="match status" value="1"/>
</dbReference>
<sequence>MGNFITISDEQIYYNDVGAGPVLVLIHGNFSSSVFFTELIDRLKGTYRIIAPDLRGFGESSCHHPITHMADFAADLKAMLNYLQVQPVAVLGWSLGGVVAMELSVQMGIESTILLSAPFVGSIDDMGLYEGTYRLFQFTQAVGGLYFNPFGVMDFKRMAVDNTLATLVYGKRPEAAIYQRNLESALQVRGMDSILDALRTYRYSGRRDGRVLILHGDEDHVIHITEAQKNHHFFTNSKLVVFHHGAHALMIDDEDGIYKMLIEFLKKADM</sequence>